<keyword evidence="1" id="KW-0472">Membrane</keyword>
<sequence length="72" mass="7850">MRTALLIAAIGASVYAVAAFVGQLETDCYIAALVAILALGGVIATDYLGVEHDRRIREERARTWARRDGKEM</sequence>
<reference evidence="3 4" key="1">
    <citation type="submission" date="2018-09" db="EMBL/GenBank/DDBJ databases">
        <authorList>
            <person name="Tagini F."/>
        </authorList>
    </citation>
    <scope>NUCLEOTIDE SEQUENCE [LARGE SCALE GENOMIC DNA]</scope>
    <source>
        <strain evidence="3 4">MK4</strain>
    </source>
</reference>
<keyword evidence="1" id="KW-1133">Transmembrane helix</keyword>
<keyword evidence="2" id="KW-0732">Signal</keyword>
<proteinExistence type="predicted"/>
<dbReference type="EMBL" id="UPHM01000169">
    <property type="protein sequence ID" value="VBA33116.1"/>
    <property type="molecule type" value="Genomic_DNA"/>
</dbReference>
<organism evidence="3 4">
    <name type="scientific">Mycobacterium persicum</name>
    <dbReference type="NCBI Taxonomy" id="1487726"/>
    <lineage>
        <taxon>Bacteria</taxon>
        <taxon>Bacillati</taxon>
        <taxon>Actinomycetota</taxon>
        <taxon>Actinomycetes</taxon>
        <taxon>Mycobacteriales</taxon>
        <taxon>Mycobacteriaceae</taxon>
        <taxon>Mycobacterium</taxon>
    </lineage>
</organism>
<comment type="caution">
    <text evidence="3">The sequence shown here is derived from an EMBL/GenBank/DDBJ whole genome shotgun (WGS) entry which is preliminary data.</text>
</comment>
<dbReference type="RefSeq" id="WP_122526687.1">
    <property type="nucleotide sequence ID" value="NZ_UPHK01000096.1"/>
</dbReference>
<protein>
    <recommendedName>
        <fullName evidence="5">UsfY protein</fullName>
    </recommendedName>
</protein>
<gene>
    <name evidence="3" type="ORF">LAUMK4_05880</name>
</gene>
<feature type="transmembrane region" description="Helical" evidence="1">
    <location>
        <begin position="29"/>
        <end position="50"/>
    </location>
</feature>
<feature type="chain" id="PRO_5045543758" description="UsfY protein" evidence="2">
    <location>
        <begin position="19"/>
        <end position="72"/>
    </location>
</feature>
<keyword evidence="1" id="KW-0812">Transmembrane</keyword>
<evidence type="ECO:0000256" key="1">
    <source>
        <dbReference type="SAM" id="Phobius"/>
    </source>
</evidence>
<feature type="signal peptide" evidence="2">
    <location>
        <begin position="1"/>
        <end position="18"/>
    </location>
</feature>
<evidence type="ECO:0008006" key="5">
    <source>
        <dbReference type="Google" id="ProtNLM"/>
    </source>
</evidence>
<accession>A0ABY6RSX1</accession>
<evidence type="ECO:0000313" key="4">
    <source>
        <dbReference type="Proteomes" id="UP000271464"/>
    </source>
</evidence>
<dbReference type="Proteomes" id="UP000271464">
    <property type="component" value="Unassembled WGS sequence"/>
</dbReference>
<evidence type="ECO:0000256" key="2">
    <source>
        <dbReference type="SAM" id="SignalP"/>
    </source>
</evidence>
<name>A0ABY6RSX1_9MYCO</name>
<evidence type="ECO:0000313" key="3">
    <source>
        <dbReference type="EMBL" id="VBA33116.1"/>
    </source>
</evidence>
<keyword evidence="4" id="KW-1185">Reference proteome</keyword>